<dbReference type="WBParaSite" id="Gr19_v10_g312.t1">
    <property type="protein sequence ID" value="Gr19_v10_g312.t1"/>
    <property type="gene ID" value="Gr19_v10_g312"/>
</dbReference>
<protein>
    <submittedName>
        <fullName evidence="2">Uncharacterized protein</fullName>
    </submittedName>
</protein>
<dbReference type="AlphaFoldDB" id="A0A914HP65"/>
<evidence type="ECO:0000313" key="2">
    <source>
        <dbReference type="WBParaSite" id="Gr19_v10_g312.t1"/>
    </source>
</evidence>
<dbReference type="Gene3D" id="3.30.200.20">
    <property type="entry name" value="Phosphorylase Kinase, domain 1"/>
    <property type="match status" value="1"/>
</dbReference>
<reference evidence="2" key="1">
    <citation type="submission" date="2022-11" db="UniProtKB">
        <authorList>
            <consortium name="WormBaseParasite"/>
        </authorList>
    </citation>
    <scope>IDENTIFICATION</scope>
</reference>
<dbReference type="InterPro" id="IPR011009">
    <property type="entry name" value="Kinase-like_dom_sf"/>
</dbReference>
<dbReference type="SUPFAM" id="SSF56112">
    <property type="entry name" value="Protein kinase-like (PK-like)"/>
    <property type="match status" value="1"/>
</dbReference>
<accession>A0A914HP65</accession>
<organism evidence="1 2">
    <name type="scientific">Globodera rostochiensis</name>
    <name type="common">Golden nematode worm</name>
    <name type="synonym">Heterodera rostochiensis</name>
    <dbReference type="NCBI Taxonomy" id="31243"/>
    <lineage>
        <taxon>Eukaryota</taxon>
        <taxon>Metazoa</taxon>
        <taxon>Ecdysozoa</taxon>
        <taxon>Nematoda</taxon>
        <taxon>Chromadorea</taxon>
        <taxon>Rhabditida</taxon>
        <taxon>Tylenchina</taxon>
        <taxon>Tylenchomorpha</taxon>
        <taxon>Tylenchoidea</taxon>
        <taxon>Heteroderidae</taxon>
        <taxon>Heteroderinae</taxon>
        <taxon>Globodera</taxon>
    </lineage>
</organism>
<name>A0A914HP65_GLORO</name>
<dbReference type="Proteomes" id="UP000887572">
    <property type="component" value="Unplaced"/>
</dbReference>
<evidence type="ECO:0000313" key="1">
    <source>
        <dbReference type="Proteomes" id="UP000887572"/>
    </source>
</evidence>
<keyword evidence="1" id="KW-1185">Reference proteome</keyword>
<sequence length="202" mass="23212">MLFFSAEMKTDGDKLNDGPPVLRTAAIVILVAELCFPRQSVTVNGQNSMDDSGKSKEARHPQLLYESKVYKILQGGDGIPHIRYYGNERDYHSLVVDLLGPSLEDLFNFCCRRFTMKETGRSEPLDAFVFNADEYIFTDRMIPIPRPLMPNRPVTLCTDIRCLHPEKQLVEEEVQMLLCREERARPVWTANFQMPLSELEII</sequence>
<proteinExistence type="predicted"/>